<reference evidence="1 2" key="1">
    <citation type="journal article" date="2019" name="Genome Biol. Evol.">
        <title>Insights into the evolution of the New World diploid cottons (Gossypium, subgenus Houzingenia) based on genome sequencing.</title>
        <authorList>
            <person name="Grover C.E."/>
            <person name="Arick M.A. 2nd"/>
            <person name="Thrash A."/>
            <person name="Conover J.L."/>
            <person name="Sanders W.S."/>
            <person name="Peterson D.G."/>
            <person name="Frelichowski J.E."/>
            <person name="Scheffler J.A."/>
            <person name="Scheffler B.E."/>
            <person name="Wendel J.F."/>
        </authorList>
    </citation>
    <scope>NUCLEOTIDE SEQUENCE [LARGE SCALE GENOMIC DNA]</scope>
    <source>
        <strain evidence="1">57</strain>
        <tissue evidence="1">Leaf</tissue>
    </source>
</reference>
<evidence type="ECO:0000313" key="1">
    <source>
        <dbReference type="EMBL" id="MBA0662269.1"/>
    </source>
</evidence>
<name>A0A7J8VIH8_9ROSI</name>
<gene>
    <name evidence="1" type="ORF">Goklo_006431</name>
</gene>
<protein>
    <recommendedName>
        <fullName evidence="3">RNase H type-1 domain-containing protein</fullName>
    </recommendedName>
</protein>
<sequence>MTAIHAFKDCLKARAILSHDGIDDRLFNYDYERIYNVEHMSTEWAELCTLAEGIKLARTNNIKKVIFEIDFARIISRVQKKLARCNFFSEVDIKWLGNQKKGHKSC</sequence>
<organism evidence="1 2">
    <name type="scientific">Gossypium klotzschianum</name>
    <dbReference type="NCBI Taxonomy" id="34286"/>
    <lineage>
        <taxon>Eukaryota</taxon>
        <taxon>Viridiplantae</taxon>
        <taxon>Streptophyta</taxon>
        <taxon>Embryophyta</taxon>
        <taxon>Tracheophyta</taxon>
        <taxon>Spermatophyta</taxon>
        <taxon>Magnoliopsida</taxon>
        <taxon>eudicotyledons</taxon>
        <taxon>Gunneridae</taxon>
        <taxon>Pentapetalae</taxon>
        <taxon>rosids</taxon>
        <taxon>malvids</taxon>
        <taxon>Malvales</taxon>
        <taxon>Malvaceae</taxon>
        <taxon>Malvoideae</taxon>
        <taxon>Gossypium</taxon>
    </lineage>
</organism>
<keyword evidence="2" id="KW-1185">Reference proteome</keyword>
<dbReference type="EMBL" id="JABFAB010000010">
    <property type="protein sequence ID" value="MBA0662269.1"/>
    <property type="molecule type" value="Genomic_DNA"/>
</dbReference>
<proteinExistence type="predicted"/>
<dbReference type="Proteomes" id="UP000593573">
    <property type="component" value="Unassembled WGS sequence"/>
</dbReference>
<dbReference type="AlphaFoldDB" id="A0A7J8VIH8"/>
<comment type="caution">
    <text evidence="1">The sequence shown here is derived from an EMBL/GenBank/DDBJ whole genome shotgun (WGS) entry which is preliminary data.</text>
</comment>
<dbReference type="OrthoDB" id="998849at2759"/>
<evidence type="ECO:0008006" key="3">
    <source>
        <dbReference type="Google" id="ProtNLM"/>
    </source>
</evidence>
<accession>A0A7J8VIH8</accession>
<evidence type="ECO:0000313" key="2">
    <source>
        <dbReference type="Proteomes" id="UP000593573"/>
    </source>
</evidence>